<organism evidence="1 2">
    <name type="scientific">Lasiosphaeria miniovina</name>
    <dbReference type="NCBI Taxonomy" id="1954250"/>
    <lineage>
        <taxon>Eukaryota</taxon>
        <taxon>Fungi</taxon>
        <taxon>Dikarya</taxon>
        <taxon>Ascomycota</taxon>
        <taxon>Pezizomycotina</taxon>
        <taxon>Sordariomycetes</taxon>
        <taxon>Sordariomycetidae</taxon>
        <taxon>Sordariales</taxon>
        <taxon>Lasiosphaeriaceae</taxon>
        <taxon>Lasiosphaeria</taxon>
    </lineage>
</organism>
<dbReference type="Proteomes" id="UP001172101">
    <property type="component" value="Unassembled WGS sequence"/>
</dbReference>
<proteinExistence type="predicted"/>
<dbReference type="RefSeq" id="XP_060296269.1">
    <property type="nucleotide sequence ID" value="XM_060445380.1"/>
</dbReference>
<dbReference type="AlphaFoldDB" id="A0AA40AKE3"/>
<keyword evidence="2" id="KW-1185">Reference proteome</keyword>
<protein>
    <submittedName>
        <fullName evidence="1">Uncharacterized protein</fullName>
    </submittedName>
</protein>
<reference evidence="1" key="1">
    <citation type="submission" date="2023-06" db="EMBL/GenBank/DDBJ databases">
        <title>Genome-scale phylogeny and comparative genomics of the fungal order Sordariales.</title>
        <authorList>
            <consortium name="Lawrence Berkeley National Laboratory"/>
            <person name="Hensen N."/>
            <person name="Bonometti L."/>
            <person name="Westerberg I."/>
            <person name="Brannstrom I.O."/>
            <person name="Guillou S."/>
            <person name="Cros-Aarteil S."/>
            <person name="Calhoun S."/>
            <person name="Haridas S."/>
            <person name="Kuo A."/>
            <person name="Mondo S."/>
            <person name="Pangilinan J."/>
            <person name="Riley R."/>
            <person name="LaButti K."/>
            <person name="Andreopoulos B."/>
            <person name="Lipzen A."/>
            <person name="Chen C."/>
            <person name="Yanf M."/>
            <person name="Daum C."/>
            <person name="Ng V."/>
            <person name="Clum A."/>
            <person name="Steindorff A."/>
            <person name="Ohm R."/>
            <person name="Martin F."/>
            <person name="Silar P."/>
            <person name="Natvig D."/>
            <person name="Lalanne C."/>
            <person name="Gautier V."/>
            <person name="Ament-velasquez S.L."/>
            <person name="Kruys A."/>
            <person name="Hutchinson M.I."/>
            <person name="Powell A.J."/>
            <person name="Barry K."/>
            <person name="Miller A.N."/>
            <person name="Grigoriev I.V."/>
            <person name="Debuchy R."/>
            <person name="Gladieux P."/>
            <person name="Thoren M.H."/>
            <person name="Johannesson H."/>
        </authorList>
    </citation>
    <scope>NUCLEOTIDE SEQUENCE</scope>
    <source>
        <strain evidence="1">SMH2392-1A</strain>
    </source>
</reference>
<evidence type="ECO:0000313" key="2">
    <source>
        <dbReference type="Proteomes" id="UP001172101"/>
    </source>
</evidence>
<name>A0AA40AKE3_9PEZI</name>
<dbReference type="EMBL" id="JAUIRO010000004">
    <property type="protein sequence ID" value="KAK0717476.1"/>
    <property type="molecule type" value="Genomic_DNA"/>
</dbReference>
<dbReference type="GeneID" id="85328650"/>
<accession>A0AA40AKE3</accession>
<evidence type="ECO:0000313" key="1">
    <source>
        <dbReference type="EMBL" id="KAK0717476.1"/>
    </source>
</evidence>
<comment type="caution">
    <text evidence="1">The sequence shown here is derived from an EMBL/GenBank/DDBJ whole genome shotgun (WGS) entry which is preliminary data.</text>
</comment>
<sequence>MPLKDGIYYISKSTAPKSKVLTAPSFSFKKKTSQDTQNQIFRVKHLTGHTYHIYGSKKIRIVTFPILAGGPSLESIDQGEDEPAANFLIYEDKDDAFAGGSYHSCTIAPSSTLLGNWLDHVYLIYLGRASDDYFDDAE</sequence>
<gene>
    <name evidence="1" type="ORF">B0T26DRAFT_751526</name>
</gene>